<dbReference type="PANTHER" id="PTHR47566">
    <property type="match status" value="1"/>
</dbReference>
<keyword evidence="3" id="KW-0732">Signal</keyword>
<dbReference type="GO" id="GO:0035591">
    <property type="term" value="F:signaling adaptor activity"/>
    <property type="evidence" value="ECO:0007669"/>
    <property type="project" value="TreeGrafter"/>
</dbReference>
<keyword evidence="1" id="KW-0433">Leucine-rich repeat</keyword>
<dbReference type="Proteomes" id="UP000501780">
    <property type="component" value="Chromosome"/>
</dbReference>
<dbReference type="RefSeq" id="WP_167959446.1">
    <property type="nucleotide sequence ID" value="NZ_CP050831.1"/>
</dbReference>
<feature type="signal peptide" evidence="3">
    <location>
        <begin position="1"/>
        <end position="23"/>
    </location>
</feature>
<feature type="chain" id="PRO_5026067732" evidence="3">
    <location>
        <begin position="24"/>
        <end position="370"/>
    </location>
</feature>
<dbReference type="AlphaFoldDB" id="A0A6H0KK01"/>
<dbReference type="SUPFAM" id="SSF52058">
    <property type="entry name" value="L domain-like"/>
    <property type="match status" value="1"/>
</dbReference>
<dbReference type="InterPro" id="IPR032675">
    <property type="entry name" value="LRR_dom_sf"/>
</dbReference>
<gene>
    <name evidence="4" type="ORF">BacF7301_00295</name>
</gene>
<dbReference type="InterPro" id="IPR052574">
    <property type="entry name" value="CDIRP"/>
</dbReference>
<dbReference type="PROSITE" id="PS51257">
    <property type="entry name" value="PROKAR_LIPOPROTEIN"/>
    <property type="match status" value="1"/>
</dbReference>
<dbReference type="KEGG" id="bfc:BacF7301_00295"/>
<keyword evidence="2" id="KW-0677">Repeat</keyword>
<name>A0A6H0KK01_9BACE</name>
<evidence type="ECO:0000313" key="4">
    <source>
        <dbReference type="EMBL" id="QIU92687.1"/>
    </source>
</evidence>
<evidence type="ECO:0000256" key="2">
    <source>
        <dbReference type="ARBA" id="ARBA00022737"/>
    </source>
</evidence>
<sequence>MKFNKLFSGLVGICLFFGFTSCAEDKRIFGDDIEIPELTDDNTVQFTVEVASDWKQIEVIAGGGRMAIEWGDGRLQKIEDPGTTGPINYKYGNKKSYQVRIWAEELDFLSISGLLLPTTNLRMGYLPGIRSLNLNSFSGTAELDLSSSCPNVEDINIGNWSDLERLELNQCKQLERADIYTNPRLTSLNIVNLPRLKDLNCAGNGLTTLSLKGTPALRTFYCNNNPLTAIDFEEDMAITGLFIQNCAFSSLAFLEKLPLLSEFSCRSNKLTTLDLSNHQSIRFLDCSFNRKLNYLSIPANNLVQILRCHSCNLGASTLNEIFEVLIPLPKPPTSEQEKDYRISFYDNPGEKTCDVSILKNKYWYIDTDKN</sequence>
<organism evidence="4 5">
    <name type="scientific">Bacteroides faecium</name>
    <dbReference type="NCBI Taxonomy" id="2715212"/>
    <lineage>
        <taxon>Bacteria</taxon>
        <taxon>Pseudomonadati</taxon>
        <taxon>Bacteroidota</taxon>
        <taxon>Bacteroidia</taxon>
        <taxon>Bacteroidales</taxon>
        <taxon>Bacteroidaceae</taxon>
        <taxon>Bacteroides</taxon>
    </lineage>
</organism>
<dbReference type="EMBL" id="CP050831">
    <property type="protein sequence ID" value="QIU92687.1"/>
    <property type="molecule type" value="Genomic_DNA"/>
</dbReference>
<dbReference type="Gene3D" id="3.80.10.10">
    <property type="entry name" value="Ribonuclease Inhibitor"/>
    <property type="match status" value="1"/>
</dbReference>
<keyword evidence="5" id="KW-1185">Reference proteome</keyword>
<protein>
    <submittedName>
        <fullName evidence="4">Leucine-rich repeat domain-containing protein</fullName>
    </submittedName>
</protein>
<evidence type="ECO:0000313" key="5">
    <source>
        <dbReference type="Proteomes" id="UP000501780"/>
    </source>
</evidence>
<accession>A0A6H0KK01</accession>
<evidence type="ECO:0000256" key="1">
    <source>
        <dbReference type="ARBA" id="ARBA00022614"/>
    </source>
</evidence>
<evidence type="ECO:0000256" key="3">
    <source>
        <dbReference type="SAM" id="SignalP"/>
    </source>
</evidence>
<dbReference type="PANTHER" id="PTHR47566:SF1">
    <property type="entry name" value="PROTEIN NUD1"/>
    <property type="match status" value="1"/>
</dbReference>
<proteinExistence type="predicted"/>
<reference evidence="4 5" key="1">
    <citation type="submission" date="2020-03" db="EMBL/GenBank/DDBJ databases">
        <title>Genomic analysis of Bacteroides faecium CBA7301.</title>
        <authorList>
            <person name="Kim J."/>
            <person name="Roh S.W."/>
        </authorList>
    </citation>
    <scope>NUCLEOTIDE SEQUENCE [LARGE SCALE GENOMIC DNA]</scope>
    <source>
        <strain evidence="4 5">CBA7301</strain>
    </source>
</reference>